<reference evidence="1" key="1">
    <citation type="submission" date="2021-02" db="EMBL/GenBank/DDBJ databases">
        <authorList>
            <person name="Nowell W R."/>
        </authorList>
    </citation>
    <scope>NUCLEOTIDE SEQUENCE</scope>
</reference>
<dbReference type="Proteomes" id="UP000663891">
    <property type="component" value="Unassembled WGS sequence"/>
</dbReference>
<evidence type="ECO:0000313" key="1">
    <source>
        <dbReference type="EMBL" id="CAF1201388.1"/>
    </source>
</evidence>
<dbReference type="AlphaFoldDB" id="A0A814W7V1"/>
<accession>A0A814W7V1</accession>
<sequence>MFSSTNEPDIQLELHFLDCQSDSIDRSLNDQSFMNHLFRAATHKILTLENSDKRNESHRVTDIDKLALVLNHVTFIPKNMTRHVPIEISKNENLEISIPIIKSEKKSQSPPPPPPLSIEIKLENQGPIPKAPPLPASLDLAIKLQSQARKIEILSPDQETLWANVKNQNVADYFDQLIIPTNHQYSNKINESKNKTILDKRKSYNLGA</sequence>
<dbReference type="EMBL" id="CAJNON010000332">
    <property type="protein sequence ID" value="CAF1201388.1"/>
    <property type="molecule type" value="Genomic_DNA"/>
</dbReference>
<gene>
    <name evidence="1" type="ORF">VCS650_LOCUS25648</name>
</gene>
<evidence type="ECO:0000313" key="2">
    <source>
        <dbReference type="Proteomes" id="UP000663891"/>
    </source>
</evidence>
<comment type="caution">
    <text evidence="1">The sequence shown here is derived from an EMBL/GenBank/DDBJ whole genome shotgun (WGS) entry which is preliminary data.</text>
</comment>
<dbReference type="OrthoDB" id="10036592at2759"/>
<organism evidence="1 2">
    <name type="scientific">Adineta steineri</name>
    <dbReference type="NCBI Taxonomy" id="433720"/>
    <lineage>
        <taxon>Eukaryota</taxon>
        <taxon>Metazoa</taxon>
        <taxon>Spiralia</taxon>
        <taxon>Gnathifera</taxon>
        <taxon>Rotifera</taxon>
        <taxon>Eurotatoria</taxon>
        <taxon>Bdelloidea</taxon>
        <taxon>Adinetida</taxon>
        <taxon>Adinetidae</taxon>
        <taxon>Adineta</taxon>
    </lineage>
</organism>
<name>A0A814W7V1_9BILA</name>
<proteinExistence type="predicted"/>
<protein>
    <submittedName>
        <fullName evidence="1">Uncharacterized protein</fullName>
    </submittedName>
</protein>